<sequence length="90" mass="10747">MSHGWRGVKLMNFKTLEHMSEGAEIYSMLWQHNRRPILVCHSKSITKLDCYRMDFRTCPFSAFKISRMPSVPRRPWSMLTLRSKRVKSSR</sequence>
<evidence type="ECO:0000313" key="1">
    <source>
        <dbReference type="EMBL" id="CUX62965.1"/>
    </source>
</evidence>
<protein>
    <submittedName>
        <fullName evidence="1">Uncharacterized protein</fullName>
    </submittedName>
</protein>
<dbReference type="Proteomes" id="UP000191897">
    <property type="component" value="Unassembled WGS sequence"/>
</dbReference>
<dbReference type="AlphaFoldDB" id="A0A1S7S649"/>
<reference evidence="1 2" key="1">
    <citation type="submission" date="2016-01" db="EMBL/GenBank/DDBJ databases">
        <authorList>
            <person name="Oliw E.H."/>
        </authorList>
    </citation>
    <scope>NUCLEOTIDE SEQUENCE [LARGE SCALE GENOMIC DNA]</scope>
    <source>
        <strain evidence="1 2">Kerr 14</strain>
    </source>
</reference>
<evidence type="ECO:0000313" key="2">
    <source>
        <dbReference type="Proteomes" id="UP000191897"/>
    </source>
</evidence>
<organism evidence="1 2">
    <name type="scientific">Agrobacterium tumefaciens str. Kerr 14</name>
    <dbReference type="NCBI Taxonomy" id="1183424"/>
    <lineage>
        <taxon>Bacteria</taxon>
        <taxon>Pseudomonadati</taxon>
        <taxon>Pseudomonadota</taxon>
        <taxon>Alphaproteobacteria</taxon>
        <taxon>Hyphomicrobiales</taxon>
        <taxon>Rhizobiaceae</taxon>
        <taxon>Rhizobium/Agrobacterium group</taxon>
        <taxon>Agrobacterium</taxon>
        <taxon>Agrobacterium tumefaciens complex</taxon>
    </lineage>
</organism>
<gene>
    <name evidence="1" type="ORF">AGR4C_Lc90031</name>
</gene>
<accession>A0A1S7S649</accession>
<dbReference type="EMBL" id="FBWC01000031">
    <property type="protein sequence ID" value="CUX62965.1"/>
    <property type="molecule type" value="Genomic_DNA"/>
</dbReference>
<proteinExistence type="predicted"/>
<name>A0A1S7S649_AGRTU</name>